<name>A0A8E2JRL5_9PEZI</name>
<dbReference type="EMBL" id="KV749931">
    <property type="protein sequence ID" value="OCL07070.1"/>
    <property type="molecule type" value="Genomic_DNA"/>
</dbReference>
<organism evidence="2 3">
    <name type="scientific">Glonium stellatum</name>
    <dbReference type="NCBI Taxonomy" id="574774"/>
    <lineage>
        <taxon>Eukaryota</taxon>
        <taxon>Fungi</taxon>
        <taxon>Dikarya</taxon>
        <taxon>Ascomycota</taxon>
        <taxon>Pezizomycotina</taxon>
        <taxon>Dothideomycetes</taxon>
        <taxon>Pleosporomycetidae</taxon>
        <taxon>Gloniales</taxon>
        <taxon>Gloniaceae</taxon>
        <taxon>Glonium</taxon>
    </lineage>
</organism>
<gene>
    <name evidence="2" type="ORF">AOQ84DRAFT_365303</name>
</gene>
<dbReference type="Proteomes" id="UP000250140">
    <property type="component" value="Unassembled WGS sequence"/>
</dbReference>
<evidence type="ECO:0008006" key="4">
    <source>
        <dbReference type="Google" id="ProtNLM"/>
    </source>
</evidence>
<dbReference type="PANTHER" id="PTHR42085">
    <property type="entry name" value="F-BOX DOMAIN-CONTAINING PROTEIN"/>
    <property type="match status" value="1"/>
</dbReference>
<protein>
    <recommendedName>
        <fullName evidence="4">F-box domain-containing protein</fullName>
    </recommendedName>
</protein>
<proteinExistence type="predicted"/>
<accession>A0A8E2JRL5</accession>
<dbReference type="OrthoDB" id="62952at2759"/>
<keyword evidence="3" id="KW-1185">Reference proteome</keyword>
<feature type="region of interest" description="Disordered" evidence="1">
    <location>
        <begin position="361"/>
        <end position="382"/>
    </location>
</feature>
<dbReference type="PANTHER" id="PTHR42085:SF1">
    <property type="entry name" value="F-BOX DOMAIN-CONTAINING PROTEIN"/>
    <property type="match status" value="1"/>
</dbReference>
<evidence type="ECO:0000256" key="1">
    <source>
        <dbReference type="SAM" id="MobiDB-lite"/>
    </source>
</evidence>
<evidence type="ECO:0000313" key="3">
    <source>
        <dbReference type="Proteomes" id="UP000250140"/>
    </source>
</evidence>
<dbReference type="AlphaFoldDB" id="A0A8E2JRL5"/>
<sequence>MVTFSLSPRSSMGSMSSVDFDPRPAYRPCIFVVRPDGVTLRVCVTWWHQCNEHESSCLQAGCDTPDANARNPSQSADAETLQTNDRSFRLLDLPSELRNRIYEYIFWFPDPVRPRRTIPSLIEVSKYTRDCISIFSPRTRLFCNREPYKTRDVDENDIVSMLQTPEYDSHPMAQVFNITLASRQLHRETLGIFYAVNVFDFSSVHGPMLDFFEALRARGRLGLLRRVRFWIPTMEPEDGEFYDADYHLQECLALLVRASLGPGICFSHAFPILTLSTPRELDSDDLFAMLRWELAMENFCINLKYVHRPDPDYDASVVSQYIGVEWRREDQDVNGRVFMDTTKLPCSYFCDCTYQADIDDPAPPSLSVDDDADSGSKQKMDSNCDATEWTKVTVTEDDISKFMDKHFSNPFSQYRSSAHNDIRLYGGDNNNILPPPPPCQKIDPAKSSRLLSEPLGHCTCRDCCARLVNLSDDEDLMDLARLGDYIFPQGSSIVNPHPGVSLTDADAFFSSRWTRDMVAYIDKMYKCWGDDQPGSENKESTNRVIDNLHDLVTRAA</sequence>
<evidence type="ECO:0000313" key="2">
    <source>
        <dbReference type="EMBL" id="OCL07070.1"/>
    </source>
</evidence>
<dbReference type="InterPro" id="IPR038883">
    <property type="entry name" value="AN11006-like"/>
</dbReference>
<reference evidence="2 3" key="1">
    <citation type="journal article" date="2016" name="Nat. Commun.">
        <title>Ectomycorrhizal ecology is imprinted in the genome of the dominant symbiotic fungus Cenococcum geophilum.</title>
        <authorList>
            <consortium name="DOE Joint Genome Institute"/>
            <person name="Peter M."/>
            <person name="Kohler A."/>
            <person name="Ohm R.A."/>
            <person name="Kuo A."/>
            <person name="Krutzmann J."/>
            <person name="Morin E."/>
            <person name="Arend M."/>
            <person name="Barry K.W."/>
            <person name="Binder M."/>
            <person name="Choi C."/>
            <person name="Clum A."/>
            <person name="Copeland A."/>
            <person name="Grisel N."/>
            <person name="Haridas S."/>
            <person name="Kipfer T."/>
            <person name="LaButti K."/>
            <person name="Lindquist E."/>
            <person name="Lipzen A."/>
            <person name="Maire R."/>
            <person name="Meier B."/>
            <person name="Mihaltcheva S."/>
            <person name="Molinier V."/>
            <person name="Murat C."/>
            <person name="Poggeler S."/>
            <person name="Quandt C.A."/>
            <person name="Sperisen C."/>
            <person name="Tritt A."/>
            <person name="Tisserant E."/>
            <person name="Crous P.W."/>
            <person name="Henrissat B."/>
            <person name="Nehls U."/>
            <person name="Egli S."/>
            <person name="Spatafora J.W."/>
            <person name="Grigoriev I.V."/>
            <person name="Martin F.M."/>
        </authorList>
    </citation>
    <scope>NUCLEOTIDE SEQUENCE [LARGE SCALE GENOMIC DNA]</scope>
    <source>
        <strain evidence="2 3">CBS 207.34</strain>
    </source>
</reference>